<dbReference type="Proteomes" id="UP000054908">
    <property type="component" value="Unassembled WGS sequence"/>
</dbReference>
<evidence type="ECO:0000313" key="2">
    <source>
        <dbReference type="Proteomes" id="UP000054908"/>
    </source>
</evidence>
<organism evidence="1 2">
    <name type="scientific">Legionella maceachernii</name>
    <dbReference type="NCBI Taxonomy" id="466"/>
    <lineage>
        <taxon>Bacteria</taxon>
        <taxon>Pseudomonadati</taxon>
        <taxon>Pseudomonadota</taxon>
        <taxon>Gammaproteobacteria</taxon>
        <taxon>Legionellales</taxon>
        <taxon>Legionellaceae</taxon>
        <taxon>Legionella</taxon>
    </lineage>
</organism>
<comment type="caution">
    <text evidence="1">The sequence shown here is derived from an EMBL/GenBank/DDBJ whole genome shotgun (WGS) entry which is preliminary data.</text>
</comment>
<protein>
    <submittedName>
        <fullName evidence="1">Uncharacterized protein</fullName>
    </submittedName>
</protein>
<proteinExistence type="predicted"/>
<dbReference type="RefSeq" id="WP_058451351.1">
    <property type="nucleotide sequence ID" value="NZ_CAAAIB010000006.1"/>
</dbReference>
<accession>A0A0W0WED5</accession>
<sequence length="138" mass="16287">MKSLLSKKIILYYLLSLLPWGVFATEAHLNEGLPIMVDKNTELNDIRLGDMTVCYVYKLKDMTVDDALEEREKNKDFIQKHACNDIDIQVLLHKDLNVKFIYYLDEMEILSVKINRQLCQDLEQFTSFLHPRNEYLTV</sequence>
<evidence type="ECO:0000313" key="1">
    <source>
        <dbReference type="EMBL" id="KTD30579.1"/>
    </source>
</evidence>
<dbReference type="AlphaFoldDB" id="A0A0W0WED5"/>
<reference evidence="1 2" key="1">
    <citation type="submission" date="2015-11" db="EMBL/GenBank/DDBJ databases">
        <title>Genomic analysis of 38 Legionella species identifies large and diverse effector repertoires.</title>
        <authorList>
            <person name="Burstein D."/>
            <person name="Amaro F."/>
            <person name="Zusman T."/>
            <person name="Lifshitz Z."/>
            <person name="Cohen O."/>
            <person name="Gilbert J.A."/>
            <person name="Pupko T."/>
            <person name="Shuman H.A."/>
            <person name="Segal G."/>
        </authorList>
    </citation>
    <scope>NUCLEOTIDE SEQUENCE [LARGE SCALE GENOMIC DNA]</scope>
    <source>
        <strain evidence="1 2">PX-1-G2-E2</strain>
    </source>
</reference>
<dbReference type="PATRIC" id="fig|466.6.peg.554"/>
<name>A0A0W0WED5_9GAMM</name>
<gene>
    <name evidence="1" type="ORF">Lmac_0523</name>
</gene>
<dbReference type="EMBL" id="LNYL01000012">
    <property type="protein sequence ID" value="KTD30579.1"/>
    <property type="molecule type" value="Genomic_DNA"/>
</dbReference>
<keyword evidence="2" id="KW-1185">Reference proteome</keyword>
<dbReference type="OrthoDB" id="5648507at2"/>